<dbReference type="Proteomes" id="UP001396334">
    <property type="component" value="Unassembled WGS sequence"/>
</dbReference>
<sequence length="107" mass="11937">MCKWTMLKDREFHESEEDDSVDVLGGVCEGLTTRENPLFWNGEADWGVVDEDVGLVHREVSSGEWLGELGFMEVLRALPMVLGLQGTMGELVVTDSDEREGIQVPLI</sequence>
<dbReference type="EMBL" id="JBBPBN010000001">
    <property type="protein sequence ID" value="KAK9045923.1"/>
    <property type="molecule type" value="Genomic_DNA"/>
</dbReference>
<keyword evidence="2" id="KW-1185">Reference proteome</keyword>
<proteinExistence type="predicted"/>
<evidence type="ECO:0000313" key="1">
    <source>
        <dbReference type="EMBL" id="KAK9045923.1"/>
    </source>
</evidence>
<reference evidence="1 2" key="1">
    <citation type="journal article" date="2024" name="G3 (Bethesda)">
        <title>Genome assembly of Hibiscus sabdariffa L. provides insights into metabolisms of medicinal natural products.</title>
        <authorList>
            <person name="Kim T."/>
        </authorList>
    </citation>
    <scope>NUCLEOTIDE SEQUENCE [LARGE SCALE GENOMIC DNA]</scope>
    <source>
        <strain evidence="1">TK-2024</strain>
        <tissue evidence="1">Old leaves</tissue>
    </source>
</reference>
<evidence type="ECO:0000313" key="2">
    <source>
        <dbReference type="Proteomes" id="UP001396334"/>
    </source>
</evidence>
<comment type="caution">
    <text evidence="1">The sequence shown here is derived from an EMBL/GenBank/DDBJ whole genome shotgun (WGS) entry which is preliminary data.</text>
</comment>
<organism evidence="1 2">
    <name type="scientific">Hibiscus sabdariffa</name>
    <name type="common">roselle</name>
    <dbReference type="NCBI Taxonomy" id="183260"/>
    <lineage>
        <taxon>Eukaryota</taxon>
        <taxon>Viridiplantae</taxon>
        <taxon>Streptophyta</taxon>
        <taxon>Embryophyta</taxon>
        <taxon>Tracheophyta</taxon>
        <taxon>Spermatophyta</taxon>
        <taxon>Magnoliopsida</taxon>
        <taxon>eudicotyledons</taxon>
        <taxon>Gunneridae</taxon>
        <taxon>Pentapetalae</taxon>
        <taxon>rosids</taxon>
        <taxon>malvids</taxon>
        <taxon>Malvales</taxon>
        <taxon>Malvaceae</taxon>
        <taxon>Malvoideae</taxon>
        <taxon>Hibiscus</taxon>
    </lineage>
</organism>
<protein>
    <submittedName>
        <fullName evidence="1">Uncharacterized protein</fullName>
    </submittedName>
</protein>
<gene>
    <name evidence="1" type="ORF">V6N11_051826</name>
</gene>
<accession>A0ABR2U8T7</accession>
<name>A0ABR2U8T7_9ROSI</name>